<proteinExistence type="predicted"/>
<dbReference type="KEGG" id="dpx:DAPPUDRAFT_265940"/>
<keyword evidence="3" id="KW-1185">Reference proteome</keyword>
<sequence>MEWSMLQFLARAPLFSRKDLQHSSRGIGSILATSVPLPLISAKHIEPYETGLLMSMQSSLFLRTMSEGGMMEDVEGSHQGNLLIEEIVFEKSTDANDIRDVENLLVGEKSTYADIHHCDVGNAPFDDRSSAGSNDIRDGNLLVSEKTADSDILHHDAGNAPLDDRSSAGSNDIRDVVKL</sequence>
<dbReference type="InParanoid" id="E9HU92"/>
<gene>
    <name evidence="2" type="ORF">DAPPUDRAFT_265940</name>
</gene>
<organism evidence="2 3">
    <name type="scientific">Daphnia pulex</name>
    <name type="common">Water flea</name>
    <dbReference type="NCBI Taxonomy" id="6669"/>
    <lineage>
        <taxon>Eukaryota</taxon>
        <taxon>Metazoa</taxon>
        <taxon>Ecdysozoa</taxon>
        <taxon>Arthropoda</taxon>
        <taxon>Crustacea</taxon>
        <taxon>Branchiopoda</taxon>
        <taxon>Diplostraca</taxon>
        <taxon>Cladocera</taxon>
        <taxon>Anomopoda</taxon>
        <taxon>Daphniidae</taxon>
        <taxon>Daphnia</taxon>
    </lineage>
</organism>
<protein>
    <submittedName>
        <fullName evidence="2">Uncharacterized protein</fullName>
    </submittedName>
</protein>
<dbReference type="AlphaFoldDB" id="E9HU92"/>
<reference evidence="2 3" key="1">
    <citation type="journal article" date="2011" name="Science">
        <title>The ecoresponsive genome of Daphnia pulex.</title>
        <authorList>
            <person name="Colbourne J.K."/>
            <person name="Pfrender M.E."/>
            <person name="Gilbert D."/>
            <person name="Thomas W.K."/>
            <person name="Tucker A."/>
            <person name="Oakley T.H."/>
            <person name="Tokishita S."/>
            <person name="Aerts A."/>
            <person name="Arnold G.J."/>
            <person name="Basu M.K."/>
            <person name="Bauer D.J."/>
            <person name="Caceres C.E."/>
            <person name="Carmel L."/>
            <person name="Casola C."/>
            <person name="Choi J.H."/>
            <person name="Detter J.C."/>
            <person name="Dong Q."/>
            <person name="Dusheyko S."/>
            <person name="Eads B.D."/>
            <person name="Frohlich T."/>
            <person name="Geiler-Samerotte K.A."/>
            <person name="Gerlach D."/>
            <person name="Hatcher P."/>
            <person name="Jogdeo S."/>
            <person name="Krijgsveld J."/>
            <person name="Kriventseva E.V."/>
            <person name="Kultz D."/>
            <person name="Laforsch C."/>
            <person name="Lindquist E."/>
            <person name="Lopez J."/>
            <person name="Manak J.R."/>
            <person name="Muller J."/>
            <person name="Pangilinan J."/>
            <person name="Patwardhan R.P."/>
            <person name="Pitluck S."/>
            <person name="Pritham E.J."/>
            <person name="Rechtsteiner A."/>
            <person name="Rho M."/>
            <person name="Rogozin I.B."/>
            <person name="Sakarya O."/>
            <person name="Salamov A."/>
            <person name="Schaack S."/>
            <person name="Shapiro H."/>
            <person name="Shiga Y."/>
            <person name="Skalitzky C."/>
            <person name="Smith Z."/>
            <person name="Souvorov A."/>
            <person name="Sung W."/>
            <person name="Tang Z."/>
            <person name="Tsuchiya D."/>
            <person name="Tu H."/>
            <person name="Vos H."/>
            <person name="Wang M."/>
            <person name="Wolf Y.I."/>
            <person name="Yamagata H."/>
            <person name="Yamada T."/>
            <person name="Ye Y."/>
            <person name="Shaw J.R."/>
            <person name="Andrews J."/>
            <person name="Crease T.J."/>
            <person name="Tang H."/>
            <person name="Lucas S.M."/>
            <person name="Robertson H.M."/>
            <person name="Bork P."/>
            <person name="Koonin E.V."/>
            <person name="Zdobnov E.M."/>
            <person name="Grigoriev I.V."/>
            <person name="Lynch M."/>
            <person name="Boore J.L."/>
        </authorList>
    </citation>
    <scope>NUCLEOTIDE SEQUENCE [LARGE SCALE GENOMIC DNA]</scope>
</reference>
<feature type="region of interest" description="Disordered" evidence="1">
    <location>
        <begin position="152"/>
        <end position="179"/>
    </location>
</feature>
<name>E9HU92_DAPPU</name>
<dbReference type="Proteomes" id="UP000000305">
    <property type="component" value="Unassembled WGS sequence"/>
</dbReference>
<accession>E9HU92</accession>
<evidence type="ECO:0000313" key="2">
    <source>
        <dbReference type="EMBL" id="EFX64689.1"/>
    </source>
</evidence>
<evidence type="ECO:0000256" key="1">
    <source>
        <dbReference type="SAM" id="MobiDB-lite"/>
    </source>
</evidence>
<dbReference type="HOGENOM" id="CLU_1504963_0_0_1"/>
<dbReference type="EMBL" id="GL732801">
    <property type="protein sequence ID" value="EFX64689.1"/>
    <property type="molecule type" value="Genomic_DNA"/>
</dbReference>
<evidence type="ECO:0000313" key="3">
    <source>
        <dbReference type="Proteomes" id="UP000000305"/>
    </source>
</evidence>